<keyword evidence="2" id="KW-1185">Reference proteome</keyword>
<dbReference type="SUPFAM" id="SSF53649">
    <property type="entry name" value="Alkaline phosphatase-like"/>
    <property type="match status" value="1"/>
</dbReference>
<proteinExistence type="predicted"/>
<protein>
    <submittedName>
        <fullName evidence="1">Alkaline phosphatase family protein</fullName>
    </submittedName>
</protein>
<evidence type="ECO:0000313" key="1">
    <source>
        <dbReference type="EMBL" id="MFD1814743.1"/>
    </source>
</evidence>
<dbReference type="RefSeq" id="WP_378487235.1">
    <property type="nucleotide sequence ID" value="NZ_JBHUFB010000020.1"/>
</dbReference>
<evidence type="ECO:0000313" key="2">
    <source>
        <dbReference type="Proteomes" id="UP001597286"/>
    </source>
</evidence>
<reference evidence="2" key="1">
    <citation type="journal article" date="2019" name="Int. J. Syst. Evol. Microbiol.">
        <title>The Global Catalogue of Microorganisms (GCM) 10K type strain sequencing project: providing services to taxonomists for standard genome sequencing and annotation.</title>
        <authorList>
            <consortium name="The Broad Institute Genomics Platform"/>
            <consortium name="The Broad Institute Genome Sequencing Center for Infectious Disease"/>
            <person name="Wu L."/>
            <person name="Ma J."/>
        </authorList>
    </citation>
    <scope>NUCLEOTIDE SEQUENCE [LARGE SCALE GENOMIC DNA]</scope>
    <source>
        <strain evidence="2">DT72</strain>
    </source>
</reference>
<dbReference type="Pfam" id="PF01663">
    <property type="entry name" value="Phosphodiest"/>
    <property type="match status" value="1"/>
</dbReference>
<dbReference type="PANTHER" id="PTHR10151">
    <property type="entry name" value="ECTONUCLEOTIDE PYROPHOSPHATASE/PHOSPHODIESTERASE"/>
    <property type="match status" value="1"/>
</dbReference>
<gene>
    <name evidence="1" type="ORF">ACFSJG_21205</name>
</gene>
<accession>A0ABW4P9F0</accession>
<sequence length="382" mass="40790">MLLAPQYGRESLSDLVPSVLAQLGVADETDRIGIDLAGVNRVCILLVDGLGSELLASHPDEAPFLSSAASRPPLTAGFPTTTAASLASLGTGVPSGEHGVVGYLMSVPGEDRLMNPLKWRLHGEGPRVDLLRELVPEEFQPAPTAFERAAASGVTVSRVAPAYQGGSGLTRAALRGGEFKPTFSMGDLVDAAVTSLREGERSLVYAYHGELDLTGHARGPESSAWSLELAQVDLLARQIATRLPSDGALIVTADHGMVQVRSPLDVDQEPELTKGVRQIGGEPRARHVYTESDEAESVLERWRSRLADDFAVFSRAEVIERGWFGPTVSARAKERIGDVIAVATGERALIRRSAEPLQSILVGHHGSLTSAELHVPLLLFRP</sequence>
<name>A0ABW4P9F0_9NOCA</name>
<dbReference type="InterPro" id="IPR002591">
    <property type="entry name" value="Phosphodiest/P_Trfase"/>
</dbReference>
<dbReference type="Gene3D" id="3.40.720.10">
    <property type="entry name" value="Alkaline Phosphatase, subunit A"/>
    <property type="match status" value="1"/>
</dbReference>
<dbReference type="InterPro" id="IPR017850">
    <property type="entry name" value="Alkaline_phosphatase_core_sf"/>
</dbReference>
<organism evidence="1 2">
    <name type="scientific">Rhodococcus gannanensis</name>
    <dbReference type="NCBI Taxonomy" id="1960308"/>
    <lineage>
        <taxon>Bacteria</taxon>
        <taxon>Bacillati</taxon>
        <taxon>Actinomycetota</taxon>
        <taxon>Actinomycetes</taxon>
        <taxon>Mycobacteriales</taxon>
        <taxon>Nocardiaceae</taxon>
        <taxon>Rhodococcus</taxon>
    </lineage>
</organism>
<dbReference type="PANTHER" id="PTHR10151:SF120">
    <property type="entry name" value="BIS(5'-ADENOSYL)-TRIPHOSPHATASE"/>
    <property type="match status" value="1"/>
</dbReference>
<dbReference type="EMBL" id="JBHUFB010000020">
    <property type="protein sequence ID" value="MFD1814743.1"/>
    <property type="molecule type" value="Genomic_DNA"/>
</dbReference>
<comment type="caution">
    <text evidence="1">The sequence shown here is derived from an EMBL/GenBank/DDBJ whole genome shotgun (WGS) entry which is preliminary data.</text>
</comment>
<dbReference type="Proteomes" id="UP001597286">
    <property type="component" value="Unassembled WGS sequence"/>
</dbReference>